<dbReference type="InterPro" id="IPR017930">
    <property type="entry name" value="Myb_dom"/>
</dbReference>
<dbReference type="GO" id="GO:0000981">
    <property type="term" value="F:DNA-binding transcription factor activity, RNA polymerase II-specific"/>
    <property type="evidence" value="ECO:0007669"/>
    <property type="project" value="TreeGrafter"/>
</dbReference>
<proteinExistence type="predicted"/>
<dbReference type="CDD" id="cd00167">
    <property type="entry name" value="SANT"/>
    <property type="match status" value="2"/>
</dbReference>
<sequence length="370" mass="41452">MAPQSFRTSLSPAMEFGSFKVDMGDDLFQHQDFLQFIGPLDEILNGFDGPFPFSEMESRVPFEGIQLPYYLTERSIGGMGPALQQVPMAFDELSTVVNNKPQMEVVDVLMKNKSAKRNGGKTQKKSRGKKGQWTAEEDRLLIGLVEKHGLRKWSQIAKVMHGRIGKQCRERWNNHLRPNIKKETWSEEEDKILIEAHSEVGNKWAEIAKRLPGRTENSIKNHWNATKRRHIAPRCRRRAIRNKNNPNSGVLLQTYIQGLMMDGAAPPATDENSKASAGDFAGNDYSSVADDFSDLTGLLFDDGGEEELDEPEMKVGEGDAGGFLSEFPLGVGEGLAWEEMGVAAELCWEDDGQAEMELIEMISRCQSAQR</sequence>
<dbReference type="InterPro" id="IPR050560">
    <property type="entry name" value="MYB_TF"/>
</dbReference>
<dbReference type="SUPFAM" id="SSF46689">
    <property type="entry name" value="Homeodomain-like"/>
    <property type="match status" value="1"/>
</dbReference>
<keyword evidence="6" id="KW-1185">Reference proteome</keyword>
<dbReference type="InterPro" id="IPR001005">
    <property type="entry name" value="SANT/Myb"/>
</dbReference>
<dbReference type="FunFam" id="1.10.10.60:FF:000010">
    <property type="entry name" value="Transcriptional activator Myb isoform A"/>
    <property type="match status" value="1"/>
</dbReference>
<name>A0A8J5FRP7_ZINOF</name>
<dbReference type="InterPro" id="IPR009057">
    <property type="entry name" value="Homeodomain-like_sf"/>
</dbReference>
<dbReference type="PROSITE" id="PS51294">
    <property type="entry name" value="HTH_MYB"/>
    <property type="match status" value="2"/>
</dbReference>
<dbReference type="PROSITE" id="PS50090">
    <property type="entry name" value="MYB_LIKE"/>
    <property type="match status" value="2"/>
</dbReference>
<accession>A0A8J5FRP7</accession>
<dbReference type="Gene3D" id="1.10.10.60">
    <property type="entry name" value="Homeodomain-like"/>
    <property type="match status" value="2"/>
</dbReference>
<protein>
    <submittedName>
        <fullName evidence="5">Uncharacterized protein</fullName>
    </submittedName>
</protein>
<dbReference type="SMART" id="SM00717">
    <property type="entry name" value="SANT"/>
    <property type="match status" value="2"/>
</dbReference>
<evidence type="ECO:0000259" key="3">
    <source>
        <dbReference type="PROSITE" id="PS50090"/>
    </source>
</evidence>
<evidence type="ECO:0000313" key="5">
    <source>
        <dbReference type="EMBL" id="KAG6493778.1"/>
    </source>
</evidence>
<dbReference type="GO" id="GO:0000978">
    <property type="term" value="F:RNA polymerase II cis-regulatory region sequence-specific DNA binding"/>
    <property type="evidence" value="ECO:0007669"/>
    <property type="project" value="TreeGrafter"/>
</dbReference>
<dbReference type="GO" id="GO:0005634">
    <property type="term" value="C:nucleus"/>
    <property type="evidence" value="ECO:0007669"/>
    <property type="project" value="TreeGrafter"/>
</dbReference>
<comment type="caution">
    <text evidence="5">The sequence shown here is derived from an EMBL/GenBank/DDBJ whole genome shotgun (WGS) entry which is preliminary data.</text>
</comment>
<keyword evidence="2" id="KW-0238">DNA-binding</keyword>
<evidence type="ECO:0000313" key="6">
    <source>
        <dbReference type="Proteomes" id="UP000734854"/>
    </source>
</evidence>
<evidence type="ECO:0000256" key="1">
    <source>
        <dbReference type="ARBA" id="ARBA00022737"/>
    </source>
</evidence>
<dbReference type="AlphaFoldDB" id="A0A8J5FRP7"/>
<dbReference type="PANTHER" id="PTHR45614:SF285">
    <property type="entry name" value="TRANSCRIPTION FACTOR MYB98"/>
    <property type="match status" value="1"/>
</dbReference>
<feature type="domain" description="HTH myb-type" evidence="4">
    <location>
        <begin position="181"/>
        <end position="231"/>
    </location>
</feature>
<dbReference type="Pfam" id="PF13921">
    <property type="entry name" value="Myb_DNA-bind_6"/>
    <property type="match status" value="1"/>
</dbReference>
<feature type="domain" description="HTH myb-type" evidence="4">
    <location>
        <begin position="125"/>
        <end position="180"/>
    </location>
</feature>
<reference evidence="5 6" key="1">
    <citation type="submission" date="2020-08" db="EMBL/GenBank/DDBJ databases">
        <title>Plant Genome Project.</title>
        <authorList>
            <person name="Zhang R.-G."/>
        </authorList>
    </citation>
    <scope>NUCLEOTIDE SEQUENCE [LARGE SCALE GENOMIC DNA]</scope>
    <source>
        <tissue evidence="5">Rhizome</tissue>
    </source>
</reference>
<feature type="domain" description="Myb-like" evidence="3">
    <location>
        <begin position="125"/>
        <end position="176"/>
    </location>
</feature>
<dbReference type="Proteomes" id="UP000734854">
    <property type="component" value="Unassembled WGS sequence"/>
</dbReference>
<evidence type="ECO:0000256" key="2">
    <source>
        <dbReference type="ARBA" id="ARBA00023125"/>
    </source>
</evidence>
<gene>
    <name evidence="5" type="ORF">ZIOFF_048781</name>
</gene>
<dbReference type="PANTHER" id="PTHR45614">
    <property type="entry name" value="MYB PROTEIN-RELATED"/>
    <property type="match status" value="1"/>
</dbReference>
<organism evidence="5 6">
    <name type="scientific">Zingiber officinale</name>
    <name type="common">Ginger</name>
    <name type="synonym">Amomum zingiber</name>
    <dbReference type="NCBI Taxonomy" id="94328"/>
    <lineage>
        <taxon>Eukaryota</taxon>
        <taxon>Viridiplantae</taxon>
        <taxon>Streptophyta</taxon>
        <taxon>Embryophyta</taxon>
        <taxon>Tracheophyta</taxon>
        <taxon>Spermatophyta</taxon>
        <taxon>Magnoliopsida</taxon>
        <taxon>Liliopsida</taxon>
        <taxon>Zingiberales</taxon>
        <taxon>Zingiberaceae</taxon>
        <taxon>Zingiber</taxon>
    </lineage>
</organism>
<feature type="domain" description="Myb-like" evidence="3">
    <location>
        <begin position="177"/>
        <end position="227"/>
    </location>
</feature>
<dbReference type="EMBL" id="JACMSC010000013">
    <property type="protein sequence ID" value="KAG6493778.1"/>
    <property type="molecule type" value="Genomic_DNA"/>
</dbReference>
<evidence type="ECO:0000259" key="4">
    <source>
        <dbReference type="PROSITE" id="PS51294"/>
    </source>
</evidence>
<keyword evidence="1" id="KW-0677">Repeat</keyword>